<evidence type="ECO:0000256" key="3">
    <source>
        <dbReference type="ARBA" id="ARBA00022833"/>
    </source>
</evidence>
<dbReference type="GO" id="GO:0003676">
    <property type="term" value="F:nucleic acid binding"/>
    <property type="evidence" value="ECO:0007669"/>
    <property type="project" value="InterPro"/>
</dbReference>
<dbReference type="InterPro" id="IPR006564">
    <property type="entry name" value="Znf_PMZ"/>
</dbReference>
<organism evidence="8 9">
    <name type="scientific">Coffea canephora</name>
    <name type="common">Robusta coffee</name>
    <dbReference type="NCBI Taxonomy" id="49390"/>
    <lineage>
        <taxon>Eukaryota</taxon>
        <taxon>Viridiplantae</taxon>
        <taxon>Streptophyta</taxon>
        <taxon>Embryophyta</taxon>
        <taxon>Tracheophyta</taxon>
        <taxon>Spermatophyta</taxon>
        <taxon>Magnoliopsida</taxon>
        <taxon>eudicotyledons</taxon>
        <taxon>Gunneridae</taxon>
        <taxon>Pentapetalae</taxon>
        <taxon>asterids</taxon>
        <taxon>lamiids</taxon>
        <taxon>Gentianales</taxon>
        <taxon>Rubiaceae</taxon>
        <taxon>Ixoroideae</taxon>
        <taxon>Gardenieae complex</taxon>
        <taxon>Bertiereae - Coffeeae clade</taxon>
        <taxon>Coffeeae</taxon>
        <taxon>Coffea</taxon>
    </lineage>
</organism>
<keyword evidence="3" id="KW-0862">Zinc</keyword>
<accession>A0A068UPS9</accession>
<evidence type="ECO:0000313" key="9">
    <source>
        <dbReference type="Proteomes" id="UP000295252"/>
    </source>
</evidence>
<protein>
    <recommendedName>
        <fullName evidence="10">SWIM-type domain-containing protein</fullName>
    </recommendedName>
</protein>
<dbReference type="InterPro" id="IPR001878">
    <property type="entry name" value="Znf_CCHC"/>
</dbReference>
<evidence type="ECO:0000256" key="4">
    <source>
        <dbReference type="PROSITE-ProRule" id="PRU00047"/>
    </source>
</evidence>
<dbReference type="OrthoDB" id="687700at2759"/>
<dbReference type="InterPro" id="IPR036875">
    <property type="entry name" value="Znf_CCHC_sf"/>
</dbReference>
<name>A0A068UPS9_COFCA</name>
<proteinExistence type="predicted"/>
<feature type="domain" description="CCHC-type" evidence="6">
    <location>
        <begin position="256"/>
        <end position="272"/>
    </location>
</feature>
<dbReference type="GO" id="GO:0008270">
    <property type="term" value="F:zinc ion binding"/>
    <property type="evidence" value="ECO:0007669"/>
    <property type="project" value="UniProtKB-KW"/>
</dbReference>
<dbReference type="SUPFAM" id="SSF57756">
    <property type="entry name" value="Retrovirus zinc finger-like domains"/>
    <property type="match status" value="1"/>
</dbReference>
<dbReference type="Gramene" id="CDP10229">
    <property type="protein sequence ID" value="CDP10229"/>
    <property type="gene ID" value="GSCOC_T00030889001"/>
</dbReference>
<dbReference type="PANTHER" id="PTHR31973:SF187">
    <property type="entry name" value="MUTATOR TRANSPOSASE MUDRA PROTEIN"/>
    <property type="match status" value="1"/>
</dbReference>
<feature type="compositionally biased region" description="Polar residues" evidence="5">
    <location>
        <begin position="245"/>
        <end position="255"/>
    </location>
</feature>
<evidence type="ECO:0000259" key="6">
    <source>
        <dbReference type="PROSITE" id="PS50158"/>
    </source>
</evidence>
<feature type="domain" description="SWIM-type" evidence="7">
    <location>
        <begin position="145"/>
        <end position="177"/>
    </location>
</feature>
<evidence type="ECO:0000256" key="2">
    <source>
        <dbReference type="ARBA" id="ARBA00022771"/>
    </source>
</evidence>
<dbReference type="PANTHER" id="PTHR31973">
    <property type="entry name" value="POLYPROTEIN, PUTATIVE-RELATED"/>
    <property type="match status" value="1"/>
</dbReference>
<evidence type="ECO:0000256" key="1">
    <source>
        <dbReference type="ARBA" id="ARBA00022723"/>
    </source>
</evidence>
<sequence length="301" mass="34868">MLLNSFLWKAAKSYDQISHNEAMSSIKDINIQAYKYLDKIPKKAWCRYAFAKEIKCDHVTNNFTESFNSWVGDLRGKPILTLVEGLRRKFMKKMHKRYQKGCILTNRITPKFAEKLKKITQASRHCTLNMASEDTFEVGDMDRSFIVNLNQRTCDCGAFQLVGIPCKHAALGIIYKREKLEDYCDQWFSKDIYLKAYASMIHPISHEKRWPPMDEITPKFVLPPPLRRAPGKPRVNRRREADEGPSSQPKRSSTLKCGNCGQFGHNMRTCQRAPVQRKNPAYTHAQQVSSYTHLYKLNVLS</sequence>
<feature type="region of interest" description="Disordered" evidence="5">
    <location>
        <begin position="221"/>
        <end position="255"/>
    </location>
</feature>
<dbReference type="PROSITE" id="PS50966">
    <property type="entry name" value="ZF_SWIM"/>
    <property type="match status" value="1"/>
</dbReference>
<dbReference type="PhylomeDB" id="A0A068UPS9"/>
<evidence type="ECO:0000259" key="7">
    <source>
        <dbReference type="PROSITE" id="PS50966"/>
    </source>
</evidence>
<evidence type="ECO:0008006" key="10">
    <source>
        <dbReference type="Google" id="ProtNLM"/>
    </source>
</evidence>
<dbReference type="PROSITE" id="PS50158">
    <property type="entry name" value="ZF_CCHC"/>
    <property type="match status" value="1"/>
</dbReference>
<dbReference type="SMART" id="SM00575">
    <property type="entry name" value="ZnF_PMZ"/>
    <property type="match status" value="1"/>
</dbReference>
<gene>
    <name evidence="8" type="ORF">GSCOC_T00030889001</name>
</gene>
<dbReference type="EMBL" id="HG739127">
    <property type="protein sequence ID" value="CDP10229.1"/>
    <property type="molecule type" value="Genomic_DNA"/>
</dbReference>
<reference evidence="9" key="1">
    <citation type="journal article" date="2014" name="Science">
        <title>The coffee genome provides insight into the convergent evolution of caffeine biosynthesis.</title>
        <authorList>
            <person name="Denoeud F."/>
            <person name="Carretero-Paulet L."/>
            <person name="Dereeper A."/>
            <person name="Droc G."/>
            <person name="Guyot R."/>
            <person name="Pietrella M."/>
            <person name="Zheng C."/>
            <person name="Alberti A."/>
            <person name="Anthony F."/>
            <person name="Aprea G."/>
            <person name="Aury J.M."/>
            <person name="Bento P."/>
            <person name="Bernard M."/>
            <person name="Bocs S."/>
            <person name="Campa C."/>
            <person name="Cenci A."/>
            <person name="Combes M.C."/>
            <person name="Crouzillat D."/>
            <person name="Da Silva C."/>
            <person name="Daddiego L."/>
            <person name="De Bellis F."/>
            <person name="Dussert S."/>
            <person name="Garsmeur O."/>
            <person name="Gayraud T."/>
            <person name="Guignon V."/>
            <person name="Jahn K."/>
            <person name="Jamilloux V."/>
            <person name="Joet T."/>
            <person name="Labadie K."/>
            <person name="Lan T."/>
            <person name="Leclercq J."/>
            <person name="Lepelley M."/>
            <person name="Leroy T."/>
            <person name="Li L.T."/>
            <person name="Librado P."/>
            <person name="Lopez L."/>
            <person name="Munoz A."/>
            <person name="Noel B."/>
            <person name="Pallavicini A."/>
            <person name="Perrotta G."/>
            <person name="Poncet V."/>
            <person name="Pot D."/>
            <person name="Priyono X."/>
            <person name="Rigoreau M."/>
            <person name="Rouard M."/>
            <person name="Rozas J."/>
            <person name="Tranchant-Dubreuil C."/>
            <person name="VanBuren R."/>
            <person name="Zhang Q."/>
            <person name="Andrade A.C."/>
            <person name="Argout X."/>
            <person name="Bertrand B."/>
            <person name="de Kochko A."/>
            <person name="Graziosi G."/>
            <person name="Henry R.J."/>
            <person name="Jayarama X."/>
            <person name="Ming R."/>
            <person name="Nagai C."/>
            <person name="Rounsley S."/>
            <person name="Sankoff D."/>
            <person name="Giuliano G."/>
            <person name="Albert V.A."/>
            <person name="Wincker P."/>
            <person name="Lashermes P."/>
        </authorList>
    </citation>
    <scope>NUCLEOTIDE SEQUENCE [LARGE SCALE GENOMIC DNA]</scope>
    <source>
        <strain evidence="9">cv. DH200-94</strain>
    </source>
</reference>
<keyword evidence="9" id="KW-1185">Reference proteome</keyword>
<dbReference type="InterPro" id="IPR007527">
    <property type="entry name" value="Znf_SWIM"/>
</dbReference>
<dbReference type="InParanoid" id="A0A068UPS9"/>
<dbReference type="AlphaFoldDB" id="A0A068UPS9"/>
<dbReference type="OMA" id="NAWILAD"/>
<keyword evidence="1" id="KW-0479">Metal-binding</keyword>
<dbReference type="Pfam" id="PF04434">
    <property type="entry name" value="SWIM"/>
    <property type="match status" value="1"/>
</dbReference>
<dbReference type="Proteomes" id="UP000295252">
    <property type="component" value="Chromosome VIII"/>
</dbReference>
<evidence type="ECO:0000313" key="8">
    <source>
        <dbReference type="EMBL" id="CDP10229.1"/>
    </source>
</evidence>
<keyword evidence="2 4" id="KW-0863">Zinc-finger</keyword>
<evidence type="ECO:0000256" key="5">
    <source>
        <dbReference type="SAM" id="MobiDB-lite"/>
    </source>
</evidence>